<dbReference type="PANTHER" id="PTHR43969">
    <property type="entry name" value="GLUTATHIONE S TRANSFERASE D10, ISOFORM A-RELATED"/>
    <property type="match status" value="1"/>
</dbReference>
<dbReference type="InterPro" id="IPR040079">
    <property type="entry name" value="Glutathione_S-Trfase"/>
</dbReference>
<proteinExistence type="inferred from homology"/>
<dbReference type="AlphaFoldDB" id="A0A8K0D732"/>
<dbReference type="InterPro" id="IPR010987">
    <property type="entry name" value="Glutathione-S-Trfase_C-like"/>
</dbReference>
<dbReference type="PROSITE" id="PS50404">
    <property type="entry name" value="GST_NTER"/>
    <property type="match status" value="1"/>
</dbReference>
<evidence type="ECO:0000259" key="3">
    <source>
        <dbReference type="PROSITE" id="PS50405"/>
    </source>
</evidence>
<feature type="domain" description="GST N-terminal" evidence="2">
    <location>
        <begin position="1"/>
        <end position="35"/>
    </location>
</feature>
<dbReference type="GO" id="GO:0006749">
    <property type="term" value="P:glutathione metabolic process"/>
    <property type="evidence" value="ECO:0007669"/>
    <property type="project" value="TreeGrafter"/>
</dbReference>
<dbReference type="Pfam" id="PF02798">
    <property type="entry name" value="GST_N"/>
    <property type="match status" value="1"/>
</dbReference>
<dbReference type="InterPro" id="IPR036249">
    <property type="entry name" value="Thioredoxin-like_sf"/>
</dbReference>
<sequence>LNPQHTIPILEDDDFVIWESHAINGYLVNQYGSDDTLYPKDPKQRAVVDQRLHFESGVLTPRFMDAFLPILMGTSTQITEKAFERIDQACEFLNSFLADRTWLAGDEITIADLSILCTMSAVEIAMAIDPEKYPNLADWLQRGKEIPAFKEANEECLEKTQEFMTEKLGL</sequence>
<dbReference type="Gene3D" id="1.20.1050.10">
    <property type="match status" value="1"/>
</dbReference>
<evidence type="ECO:0000256" key="1">
    <source>
        <dbReference type="RuleBase" id="RU003494"/>
    </source>
</evidence>
<dbReference type="SFLD" id="SFLDS00019">
    <property type="entry name" value="Glutathione_Transferase_(cytos"/>
    <property type="match status" value="1"/>
</dbReference>
<feature type="domain" description="GST C-terminal" evidence="3">
    <location>
        <begin position="41"/>
        <end position="167"/>
    </location>
</feature>
<dbReference type="SUPFAM" id="SSF47616">
    <property type="entry name" value="GST C-terminal domain-like"/>
    <property type="match status" value="1"/>
</dbReference>
<dbReference type="GO" id="GO:0004364">
    <property type="term" value="F:glutathione transferase activity"/>
    <property type="evidence" value="ECO:0007669"/>
    <property type="project" value="TreeGrafter"/>
</dbReference>
<dbReference type="EMBL" id="VTPC01002215">
    <property type="protein sequence ID" value="KAF2900414.1"/>
    <property type="molecule type" value="Genomic_DNA"/>
</dbReference>
<evidence type="ECO:0000313" key="5">
    <source>
        <dbReference type="Proteomes" id="UP000801492"/>
    </source>
</evidence>
<dbReference type="Pfam" id="PF00043">
    <property type="entry name" value="GST_C"/>
    <property type="match status" value="1"/>
</dbReference>
<protein>
    <submittedName>
        <fullName evidence="4">Uncharacterized protein</fullName>
    </submittedName>
</protein>
<dbReference type="InterPro" id="IPR004045">
    <property type="entry name" value="Glutathione_S-Trfase_N"/>
</dbReference>
<dbReference type="Gene3D" id="3.40.30.10">
    <property type="entry name" value="Glutaredoxin"/>
    <property type="match status" value="1"/>
</dbReference>
<comment type="similarity">
    <text evidence="1">Belongs to the GST superfamily.</text>
</comment>
<dbReference type="SUPFAM" id="SSF52833">
    <property type="entry name" value="Thioredoxin-like"/>
    <property type="match status" value="1"/>
</dbReference>
<dbReference type="InterPro" id="IPR004046">
    <property type="entry name" value="GST_C"/>
</dbReference>
<dbReference type="PANTHER" id="PTHR43969:SF8">
    <property type="entry name" value="GLUTATHIONE S TRANSFERASE E13, ISOFORM A-RELATED"/>
    <property type="match status" value="1"/>
</dbReference>
<evidence type="ECO:0000259" key="2">
    <source>
        <dbReference type="PROSITE" id="PS50404"/>
    </source>
</evidence>
<dbReference type="SFLD" id="SFLDG00358">
    <property type="entry name" value="Main_(cytGST)"/>
    <property type="match status" value="1"/>
</dbReference>
<comment type="caution">
    <text evidence="4">The sequence shown here is derived from an EMBL/GenBank/DDBJ whole genome shotgun (WGS) entry which is preliminary data.</text>
</comment>
<evidence type="ECO:0000313" key="4">
    <source>
        <dbReference type="EMBL" id="KAF2900414.1"/>
    </source>
</evidence>
<dbReference type="Proteomes" id="UP000801492">
    <property type="component" value="Unassembled WGS sequence"/>
</dbReference>
<accession>A0A8K0D732</accession>
<dbReference type="InterPro" id="IPR036282">
    <property type="entry name" value="Glutathione-S-Trfase_C_sf"/>
</dbReference>
<keyword evidence="5" id="KW-1185">Reference proteome</keyword>
<dbReference type="CDD" id="cd03177">
    <property type="entry name" value="GST_C_Delta_Epsilon"/>
    <property type="match status" value="1"/>
</dbReference>
<feature type="non-terminal residue" evidence="4">
    <location>
        <position position="1"/>
    </location>
</feature>
<reference evidence="4" key="1">
    <citation type="submission" date="2019-08" db="EMBL/GenBank/DDBJ databases">
        <title>The genome of the North American firefly Photinus pyralis.</title>
        <authorList>
            <consortium name="Photinus pyralis genome working group"/>
            <person name="Fallon T.R."/>
            <person name="Sander Lower S.E."/>
            <person name="Weng J.-K."/>
        </authorList>
    </citation>
    <scope>NUCLEOTIDE SEQUENCE</scope>
    <source>
        <strain evidence="4">TRF0915ILg1</strain>
        <tissue evidence="4">Whole body</tissue>
    </source>
</reference>
<name>A0A8K0D732_IGNLU</name>
<organism evidence="4 5">
    <name type="scientific">Ignelater luminosus</name>
    <name type="common">Cucubano</name>
    <name type="synonym">Pyrophorus luminosus</name>
    <dbReference type="NCBI Taxonomy" id="2038154"/>
    <lineage>
        <taxon>Eukaryota</taxon>
        <taxon>Metazoa</taxon>
        <taxon>Ecdysozoa</taxon>
        <taxon>Arthropoda</taxon>
        <taxon>Hexapoda</taxon>
        <taxon>Insecta</taxon>
        <taxon>Pterygota</taxon>
        <taxon>Neoptera</taxon>
        <taxon>Endopterygota</taxon>
        <taxon>Coleoptera</taxon>
        <taxon>Polyphaga</taxon>
        <taxon>Elateriformia</taxon>
        <taxon>Elateroidea</taxon>
        <taxon>Elateridae</taxon>
        <taxon>Agrypninae</taxon>
        <taxon>Pyrophorini</taxon>
        <taxon>Ignelater</taxon>
    </lineage>
</organism>
<dbReference type="PROSITE" id="PS50405">
    <property type="entry name" value="GST_CTER"/>
    <property type="match status" value="1"/>
</dbReference>
<dbReference type="FunFam" id="1.20.1050.10:FF:000007">
    <property type="entry name" value="Glutathione S-transferase 1-1"/>
    <property type="match status" value="1"/>
</dbReference>
<gene>
    <name evidence="4" type="ORF">ILUMI_05770</name>
</gene>
<dbReference type="OrthoDB" id="2309723at2759"/>